<organism evidence="13">
    <name type="scientific">Cyberlindnera fabianii</name>
    <name type="common">Yeast</name>
    <name type="synonym">Hansenula fabianii</name>
    <dbReference type="NCBI Taxonomy" id="36022"/>
    <lineage>
        <taxon>Eukaryota</taxon>
        <taxon>Fungi</taxon>
        <taxon>Dikarya</taxon>
        <taxon>Ascomycota</taxon>
        <taxon>Saccharomycotina</taxon>
        <taxon>Saccharomycetes</taxon>
        <taxon>Phaffomycetales</taxon>
        <taxon>Phaffomycetaceae</taxon>
        <taxon>Cyberlindnera</taxon>
    </lineage>
</organism>
<evidence type="ECO:0000256" key="1">
    <source>
        <dbReference type="ARBA" id="ARBA00004141"/>
    </source>
</evidence>
<evidence type="ECO:0000256" key="8">
    <source>
        <dbReference type="ARBA" id="ARBA00023065"/>
    </source>
</evidence>
<evidence type="ECO:0000256" key="10">
    <source>
        <dbReference type="SAM" id="MobiDB-lite"/>
    </source>
</evidence>
<dbReference type="EMBL" id="LK052888">
    <property type="protein sequence ID" value="CDR39203.1"/>
    <property type="molecule type" value="Genomic_DNA"/>
</dbReference>
<dbReference type="Proteomes" id="UP000189513">
    <property type="component" value="Unassembled WGS sequence"/>
</dbReference>
<reference evidence="14" key="3">
    <citation type="submission" date="2017-01" db="EMBL/GenBank/DDBJ databases">
        <authorList>
            <person name="Mah S.A."/>
            <person name="Swanson W.J."/>
            <person name="Moy G.W."/>
            <person name="Vacquier V.D."/>
        </authorList>
    </citation>
    <scope>NUCLEOTIDE SEQUENCE [LARGE SCALE GENOMIC DNA]</scope>
    <source>
        <strain evidence="14">65</strain>
    </source>
</reference>
<dbReference type="GO" id="GO:0000293">
    <property type="term" value="F:ferric-chelate reductase activity"/>
    <property type="evidence" value="ECO:0007669"/>
    <property type="project" value="TreeGrafter"/>
</dbReference>
<gene>
    <name evidence="14" type="ORF">BON22_4583</name>
    <name evidence="13" type="ORF">CYFA0S_03e00804g</name>
</gene>
<keyword evidence="8" id="KW-0813">Transport</keyword>
<dbReference type="VEuPathDB" id="FungiDB:BON22_4583"/>
<dbReference type="AlphaFoldDB" id="A0A061AUY7"/>
<proteinExistence type="predicted"/>
<dbReference type="OrthoDB" id="10006946at2759"/>
<accession>A0A061AUY7</accession>
<feature type="transmembrane region" description="Helical" evidence="11">
    <location>
        <begin position="213"/>
        <end position="234"/>
    </location>
</feature>
<keyword evidence="2" id="KW-0285">Flavoprotein</keyword>
<reference evidence="13" key="1">
    <citation type="journal article" date="2014" name="Genome Announc.">
        <title>Genome sequence of the yeast Cyberlindnera fabianii (Hansenula fabianii).</title>
        <authorList>
            <person name="Freel K.C."/>
            <person name="Sarilar V."/>
            <person name="Neuveglise C."/>
            <person name="Devillers H."/>
            <person name="Friedrich A."/>
            <person name="Schacherer J."/>
        </authorList>
    </citation>
    <scope>NUCLEOTIDE SEQUENCE</scope>
    <source>
        <strain evidence="13">YJS4271</strain>
    </source>
</reference>
<dbReference type="OMA" id="LLPIHKW"/>
<evidence type="ECO:0000259" key="12">
    <source>
        <dbReference type="Pfam" id="PF01794"/>
    </source>
</evidence>
<feature type="transmembrane region" description="Helical" evidence="11">
    <location>
        <begin position="187"/>
        <end position="206"/>
    </location>
</feature>
<evidence type="ECO:0000256" key="6">
    <source>
        <dbReference type="ARBA" id="ARBA00022989"/>
    </source>
</evidence>
<dbReference type="EMBL" id="MPUK01000010">
    <property type="protein sequence ID" value="ONH65617.1"/>
    <property type="molecule type" value="Genomic_DNA"/>
</dbReference>
<dbReference type="Pfam" id="PF01794">
    <property type="entry name" value="Ferric_reduct"/>
    <property type="match status" value="1"/>
</dbReference>
<comment type="subcellular location">
    <subcellularLocation>
        <location evidence="1">Membrane</location>
        <topology evidence="1">Multi-pass membrane protein</topology>
    </subcellularLocation>
</comment>
<keyword evidence="9 11" id="KW-0472">Membrane</keyword>
<feature type="transmembrane region" description="Helical" evidence="11">
    <location>
        <begin position="240"/>
        <end position="261"/>
    </location>
</feature>
<evidence type="ECO:0000256" key="3">
    <source>
        <dbReference type="ARBA" id="ARBA00022692"/>
    </source>
</evidence>
<keyword evidence="7" id="KW-0560">Oxidoreductase</keyword>
<dbReference type="STRING" id="36022.A0A061AUY7"/>
<dbReference type="GO" id="GO:0033215">
    <property type="term" value="P:reductive iron assimilation"/>
    <property type="evidence" value="ECO:0007669"/>
    <property type="project" value="TreeGrafter"/>
</dbReference>
<feature type="region of interest" description="Disordered" evidence="10">
    <location>
        <begin position="513"/>
        <end position="569"/>
    </location>
</feature>
<keyword evidence="8" id="KW-0406">Ion transport</keyword>
<keyword evidence="4" id="KW-0274">FAD</keyword>
<protein>
    <submittedName>
        <fullName evidence="13">CYFA0S03e00804g1_1</fullName>
    </submittedName>
    <submittedName>
        <fullName evidence="14">Putative ferric reductase transmembrane component 8</fullName>
    </submittedName>
</protein>
<dbReference type="PANTHER" id="PTHR11972:SF178">
    <property type="entry name" value="FERRIC REDUCTASE TRANSMEMBRANE COMPONENT 8-RELATED"/>
    <property type="match status" value="1"/>
</dbReference>
<evidence type="ECO:0000256" key="11">
    <source>
        <dbReference type="SAM" id="Phobius"/>
    </source>
</evidence>
<evidence type="ECO:0000256" key="7">
    <source>
        <dbReference type="ARBA" id="ARBA00023002"/>
    </source>
</evidence>
<dbReference type="SFLD" id="SFLDF00463">
    <property type="entry name" value="AIM14"/>
    <property type="match status" value="1"/>
</dbReference>
<keyword evidence="3 11" id="KW-0812">Transmembrane</keyword>
<dbReference type="InterPro" id="IPR050369">
    <property type="entry name" value="RBOH/FRE"/>
</dbReference>
<keyword evidence="6 11" id="KW-1133">Transmembrane helix</keyword>
<evidence type="ECO:0000313" key="13">
    <source>
        <dbReference type="EMBL" id="CDR39203.1"/>
    </source>
</evidence>
<reference evidence="15" key="2">
    <citation type="journal article" date="2017" name="Genome Announc.">
        <title>Genome sequences of Cyberlindnera fabianii 65, Pichia kudriavzevii 129, and Saccharomyces cerevisiae 131 isolated from fermented masau fruits in Zimbabwe.</title>
        <authorList>
            <person name="van Rijswijck I.M.H."/>
            <person name="Derks M.F.L."/>
            <person name="Abee T."/>
            <person name="de Ridder D."/>
            <person name="Smid E.J."/>
        </authorList>
    </citation>
    <scope>NUCLEOTIDE SEQUENCE [LARGE SCALE GENOMIC DNA]</scope>
    <source>
        <strain evidence="15">65</strain>
    </source>
</reference>
<keyword evidence="5" id="KW-0249">Electron transport</keyword>
<name>A0A061AUY7_CYBFA</name>
<feature type="compositionally biased region" description="Polar residues" evidence="10">
    <location>
        <begin position="560"/>
        <end position="569"/>
    </location>
</feature>
<feature type="transmembrane region" description="Helical" evidence="11">
    <location>
        <begin position="83"/>
        <end position="106"/>
    </location>
</feature>
<dbReference type="InterPro" id="IPR013130">
    <property type="entry name" value="Fe3_Rdtase_TM_dom"/>
</dbReference>
<feature type="transmembrane region" description="Helical" evidence="11">
    <location>
        <begin position="41"/>
        <end position="63"/>
    </location>
</feature>
<keyword evidence="15" id="KW-1185">Reference proteome</keyword>
<feature type="transmembrane region" description="Helical" evidence="11">
    <location>
        <begin position="392"/>
        <end position="411"/>
    </location>
</feature>
<dbReference type="SFLD" id="SFLDG01168">
    <property type="entry name" value="Ferric_reductase_subgroup_(FRE"/>
    <property type="match status" value="1"/>
</dbReference>
<evidence type="ECO:0000313" key="15">
    <source>
        <dbReference type="Proteomes" id="UP000189513"/>
    </source>
</evidence>
<dbReference type="PANTHER" id="PTHR11972">
    <property type="entry name" value="NADPH OXIDASE"/>
    <property type="match status" value="1"/>
</dbReference>
<feature type="compositionally biased region" description="Basic residues" evidence="10">
    <location>
        <begin position="531"/>
        <end position="544"/>
    </location>
</feature>
<sequence>MSVHYNPQNFTSYLRSPRWIDVIPIEYKRLRLFVTSMWGRYTLYGSLAMVLGVPAWNALIDYLNARHAKSNPRHNRSSKFHAIVNHASTAKIITVWTIFSILVNYADTYNDLMFITKRLGRTSCACLPALLLLTLRPSPLPRTLYLSVLPIHKWLSRIVVIEGALHTALYIWSFYRLDTMMKIMKPANFYGVIAMIAFSILGITSLPKIRRKAFNVFYISHYIMTWVSVIALHFHARPNIRTFTVLNLLILIYQIIYRLWLSTKTRISVRSISPTLALIEFPTSALKKKSSLPGAHVRINNKNPFLKDFFYKLVPLAHPYTIASLPNDKAVKLIVRRGNFPLKTNRDYYITGSFEPQLSFMKEASPFRRMFEPAQTSLLGSPMRYNIDAERVFIVVGGSGISLGIPLMRILNYNGIAVRLIWVSKDIMDLNLLNNFRGLQGIECYITGDVREDEIFIDYYEDDRENQLQRVDYGSTQQDDEIDFTTIGKSYKTAHKHTDASLSRSSAGVAIPAERPKSPIPYVDPMSRFTTPRKSKSLRHHDHTHSRDDPCGFASHQSHDNTNSKPSNITVVQPEDVDAEAFKRIKIPRGVNIFYGRPNLGAEHYNWCVQSQCVGPQVTQNGETVCCRESEHHGENVDKSKIWVVTAGPAGLVDHTERWAVDGGLRYHIESFAV</sequence>
<evidence type="ECO:0000313" key="14">
    <source>
        <dbReference type="EMBL" id="ONH65617.1"/>
    </source>
</evidence>
<dbReference type="SFLD" id="SFLDS00052">
    <property type="entry name" value="Ferric_Reductase_Domain"/>
    <property type="match status" value="1"/>
</dbReference>
<evidence type="ECO:0000256" key="9">
    <source>
        <dbReference type="ARBA" id="ARBA00023136"/>
    </source>
</evidence>
<evidence type="ECO:0000256" key="5">
    <source>
        <dbReference type="ARBA" id="ARBA00022982"/>
    </source>
</evidence>
<evidence type="ECO:0000256" key="4">
    <source>
        <dbReference type="ARBA" id="ARBA00022827"/>
    </source>
</evidence>
<evidence type="ECO:0000256" key="2">
    <source>
        <dbReference type="ARBA" id="ARBA00022630"/>
    </source>
</evidence>
<dbReference type="GO" id="GO:0005886">
    <property type="term" value="C:plasma membrane"/>
    <property type="evidence" value="ECO:0007669"/>
    <property type="project" value="TreeGrafter"/>
</dbReference>
<feature type="domain" description="Ferric oxidoreductase" evidence="12">
    <location>
        <begin position="119"/>
        <end position="231"/>
    </location>
</feature>